<dbReference type="SMART" id="SM00028">
    <property type="entry name" value="TPR"/>
    <property type="match status" value="4"/>
</dbReference>
<dbReference type="Gene3D" id="3.40.50.10070">
    <property type="entry name" value="TolB, N-terminal domain"/>
    <property type="match status" value="1"/>
</dbReference>
<dbReference type="PANTHER" id="PTHR12558">
    <property type="entry name" value="CELL DIVISION CYCLE 16,23,27"/>
    <property type="match status" value="1"/>
</dbReference>
<dbReference type="Pfam" id="PF00486">
    <property type="entry name" value="Trans_reg_C"/>
    <property type="match status" value="1"/>
</dbReference>
<dbReference type="SMART" id="SM00862">
    <property type="entry name" value="Trans_reg_C"/>
    <property type="match status" value="1"/>
</dbReference>
<evidence type="ECO:0000256" key="2">
    <source>
        <dbReference type="PROSITE-ProRule" id="PRU01091"/>
    </source>
</evidence>
<feature type="DNA-binding region" description="OmpR/PhoB-type" evidence="2">
    <location>
        <begin position="2"/>
        <end position="95"/>
    </location>
</feature>
<dbReference type="InterPro" id="IPR016032">
    <property type="entry name" value="Sig_transdc_resp-reg_C-effctor"/>
</dbReference>
<reference evidence="5 6" key="1">
    <citation type="submission" date="2022-10" db="EMBL/GenBank/DDBJ databases">
        <title>Paucibacter sp. hw1 Genome sequencing.</title>
        <authorList>
            <person name="Park S."/>
        </authorList>
    </citation>
    <scope>NUCLEOTIDE SEQUENCE [LARGE SCALE GENOMIC DNA]</scope>
    <source>
        <strain evidence="6">hw1</strain>
    </source>
</reference>
<dbReference type="SUPFAM" id="SSF46894">
    <property type="entry name" value="C-terminal effector domain of the bipartite response regulators"/>
    <property type="match status" value="1"/>
</dbReference>
<feature type="compositionally biased region" description="Low complexity" evidence="3">
    <location>
        <begin position="107"/>
        <end position="119"/>
    </location>
</feature>
<keyword evidence="1 2" id="KW-0238">DNA-binding</keyword>
<evidence type="ECO:0000256" key="1">
    <source>
        <dbReference type="ARBA" id="ARBA00023125"/>
    </source>
</evidence>
<dbReference type="CDD" id="cd00383">
    <property type="entry name" value="trans_reg_C"/>
    <property type="match status" value="1"/>
</dbReference>
<dbReference type="PANTHER" id="PTHR12558:SF33">
    <property type="entry name" value="BLL7664 PROTEIN"/>
    <property type="match status" value="1"/>
</dbReference>
<dbReference type="Proteomes" id="UP001221189">
    <property type="component" value="Unassembled WGS sequence"/>
</dbReference>
<feature type="region of interest" description="Disordered" evidence="3">
    <location>
        <begin position="98"/>
        <end position="133"/>
    </location>
</feature>
<dbReference type="Gene3D" id="1.10.10.10">
    <property type="entry name" value="Winged helix-like DNA-binding domain superfamily/Winged helix DNA-binding domain"/>
    <property type="match status" value="1"/>
</dbReference>
<name>A0ABT5KJI9_9BURK</name>
<protein>
    <submittedName>
        <fullName evidence="5">Winged helix-turn-helix domain-containing protein</fullName>
    </submittedName>
</protein>
<accession>A0ABT5KJI9</accession>
<gene>
    <name evidence="5" type="ORF">PRZ03_21275</name>
</gene>
<evidence type="ECO:0000259" key="4">
    <source>
        <dbReference type="PROSITE" id="PS51755"/>
    </source>
</evidence>
<evidence type="ECO:0000313" key="6">
    <source>
        <dbReference type="Proteomes" id="UP001221189"/>
    </source>
</evidence>
<dbReference type="InterPro" id="IPR001867">
    <property type="entry name" value="OmpR/PhoB-type_DNA-bd"/>
</dbReference>
<dbReference type="RefSeq" id="WP_273602154.1">
    <property type="nucleotide sequence ID" value="NZ_JAQQXT010000017.1"/>
</dbReference>
<dbReference type="PROSITE" id="PS51755">
    <property type="entry name" value="OMPR_PHOB"/>
    <property type="match status" value="1"/>
</dbReference>
<dbReference type="Gene3D" id="1.25.40.10">
    <property type="entry name" value="Tetratricopeptide repeat domain"/>
    <property type="match status" value="2"/>
</dbReference>
<dbReference type="InterPro" id="IPR019734">
    <property type="entry name" value="TPR_rpt"/>
</dbReference>
<organism evidence="5 6">
    <name type="scientific">Roseateles albus</name>
    <dbReference type="NCBI Taxonomy" id="2987525"/>
    <lineage>
        <taxon>Bacteria</taxon>
        <taxon>Pseudomonadati</taxon>
        <taxon>Pseudomonadota</taxon>
        <taxon>Betaproteobacteria</taxon>
        <taxon>Burkholderiales</taxon>
        <taxon>Sphaerotilaceae</taxon>
        <taxon>Roseateles</taxon>
    </lineage>
</organism>
<comment type="caution">
    <text evidence="5">The sequence shown here is derived from an EMBL/GenBank/DDBJ whole genome shotgun (WGS) entry which is preliminary data.</text>
</comment>
<dbReference type="EMBL" id="JAQQXT010000017">
    <property type="protein sequence ID" value="MDC8774101.1"/>
    <property type="molecule type" value="Genomic_DNA"/>
</dbReference>
<dbReference type="InterPro" id="IPR036388">
    <property type="entry name" value="WH-like_DNA-bd_sf"/>
</dbReference>
<dbReference type="InterPro" id="IPR011990">
    <property type="entry name" value="TPR-like_helical_dom_sf"/>
</dbReference>
<keyword evidence="6" id="KW-1185">Reference proteome</keyword>
<proteinExistence type="predicted"/>
<evidence type="ECO:0000313" key="5">
    <source>
        <dbReference type="EMBL" id="MDC8774101.1"/>
    </source>
</evidence>
<evidence type="ECO:0000256" key="3">
    <source>
        <dbReference type="SAM" id="MobiDB-lite"/>
    </source>
</evidence>
<sequence>MDPNIRFGSFELRPQERVLREGGQTLTLGARAFDVLSALIDRRHRVVSKAELMELGWGNLVVEDNNLSVQISAIRRVLGRDSVCTVAGRGYRFTLACESSGADPDSRSTSPSSASPSHPGIDELHPPSASKQPRIAVLPFESDGGHAERYFGDGITEEIITNLALNRHFFVISRGSTLHLRSQTKRLVDIAQELGVRYLLDGTVRRQGHRLRIGAELSDCQLGQVLWAERFEGQQDELFKLQARISSKITAAIDPCIRSVELNDVRSRPTGKLDSYDSMLKGLHLMYSEGERAFEDAGPCFERAVALDPQFAQAHANLSWWLSMRIGEGRSLQAQTDREMAQYHAYRAIELDPRDAWALAIAGHTMSFLFKRFSVALDMFEQALSINPNSAVAWARSATTLAYLGRGAEAIERVLNALDLSPFDPFAFTFCTTHGLACMVSEKYDEAVLWLDKALRLNPRYRAAARLLIAARALAGDLDGARACGASFLQREPDFKVSEFGLWYPLQSPHHERLLAALRQAGLPA</sequence>
<dbReference type="SUPFAM" id="SSF48452">
    <property type="entry name" value="TPR-like"/>
    <property type="match status" value="1"/>
</dbReference>
<feature type="domain" description="OmpR/PhoB-type" evidence="4">
    <location>
        <begin position="2"/>
        <end position="95"/>
    </location>
</feature>